<sequence length="399" mass="44236">MPKMIDLKNSTLNLLSIVDSTSSDPLSIDIDPFSPSPKGHSIKTRHGFVFVAVLGDQDKPTLTRVAVIDSDYPILFVDDLADKWPRQRHSRILPITVKADFVGTITLKIEEVELAILDAISRCKLRNASSRNSWLNSLTFTIIGNLKISINNMHIRYEDSFSNSGHPFSSGVTLAKLAAATMDEKGNETFDTSGALDRLKKSSTQLERLALYHNSNKCVLRLSHQYSPTIKALGVDIVPILVGHVSCSLLSKPVEGVDKSFFLLYLLPKVLAIYKEVMVDLKAAELELSLSDLSVFIKTYFSHVPAEACKTIITLKDVVVFGFELAHGTETLELIKKVATALKGSDRHHCCSPLNTCPPSNLILYITYIHTTKTQLRCIRLIGKDLDIESHEYPNFAAL</sequence>
<dbReference type="AlphaFoldDB" id="A0AAN9L397"/>
<gene>
    <name evidence="1" type="ORF">VNO77_22797</name>
</gene>
<organism evidence="1 2">
    <name type="scientific">Canavalia gladiata</name>
    <name type="common">Sword bean</name>
    <name type="synonym">Dolichos gladiatus</name>
    <dbReference type="NCBI Taxonomy" id="3824"/>
    <lineage>
        <taxon>Eukaryota</taxon>
        <taxon>Viridiplantae</taxon>
        <taxon>Streptophyta</taxon>
        <taxon>Embryophyta</taxon>
        <taxon>Tracheophyta</taxon>
        <taxon>Spermatophyta</taxon>
        <taxon>Magnoliopsida</taxon>
        <taxon>eudicotyledons</taxon>
        <taxon>Gunneridae</taxon>
        <taxon>Pentapetalae</taxon>
        <taxon>rosids</taxon>
        <taxon>fabids</taxon>
        <taxon>Fabales</taxon>
        <taxon>Fabaceae</taxon>
        <taxon>Papilionoideae</taxon>
        <taxon>50 kb inversion clade</taxon>
        <taxon>NPAAA clade</taxon>
        <taxon>indigoferoid/millettioid clade</taxon>
        <taxon>Phaseoleae</taxon>
        <taxon>Canavalia</taxon>
    </lineage>
</organism>
<evidence type="ECO:0000313" key="1">
    <source>
        <dbReference type="EMBL" id="KAK7328680.1"/>
    </source>
</evidence>
<dbReference type="Proteomes" id="UP001367508">
    <property type="component" value="Unassembled WGS sequence"/>
</dbReference>
<comment type="caution">
    <text evidence="1">The sequence shown here is derived from an EMBL/GenBank/DDBJ whole genome shotgun (WGS) entry which is preliminary data.</text>
</comment>
<reference evidence="1 2" key="1">
    <citation type="submission" date="2024-01" db="EMBL/GenBank/DDBJ databases">
        <title>The genomes of 5 underutilized Papilionoideae crops provide insights into root nodulation and disease resistanc.</title>
        <authorList>
            <person name="Jiang F."/>
        </authorList>
    </citation>
    <scope>NUCLEOTIDE SEQUENCE [LARGE SCALE GENOMIC DNA]</scope>
    <source>
        <strain evidence="1">LVBAO_FW01</strain>
        <tissue evidence="1">Leaves</tissue>
    </source>
</reference>
<proteinExistence type="predicted"/>
<dbReference type="PANTHER" id="PTHR45523:SF2">
    <property type="entry name" value="OS02G0470600 PROTEIN"/>
    <property type="match status" value="1"/>
</dbReference>
<dbReference type="EMBL" id="JAYMYQ010000005">
    <property type="protein sequence ID" value="KAK7328680.1"/>
    <property type="molecule type" value="Genomic_DNA"/>
</dbReference>
<name>A0AAN9L397_CANGL</name>
<keyword evidence="2" id="KW-1185">Reference proteome</keyword>
<evidence type="ECO:0000313" key="2">
    <source>
        <dbReference type="Proteomes" id="UP001367508"/>
    </source>
</evidence>
<dbReference type="PANTHER" id="PTHR45523">
    <property type="entry name" value="TETRATRICOPEPTIDE REPEAT (TPR)-CONTAINING PROTEIN-RELATED"/>
    <property type="match status" value="1"/>
</dbReference>
<accession>A0AAN9L397</accession>
<protein>
    <submittedName>
        <fullName evidence="1">Uncharacterized protein</fullName>
    </submittedName>
</protein>